<dbReference type="InterPro" id="IPR024088">
    <property type="entry name" value="Tyr-tRNA-ligase_bac-type"/>
</dbReference>
<dbReference type="CDD" id="cd00805">
    <property type="entry name" value="TyrRS_core"/>
    <property type="match status" value="1"/>
</dbReference>
<dbReference type="InterPro" id="IPR036986">
    <property type="entry name" value="S4_RNA-bd_sf"/>
</dbReference>
<evidence type="ECO:0000256" key="10">
    <source>
        <dbReference type="HAMAP-Rule" id="MF_02007"/>
    </source>
</evidence>
<dbReference type="InterPro" id="IPR014729">
    <property type="entry name" value="Rossmann-like_a/b/a_fold"/>
</dbReference>
<dbReference type="InterPro" id="IPR024108">
    <property type="entry name" value="Tyr-tRNA-ligase_bac_2"/>
</dbReference>
<name>A0A1H7B5W9_9PSED</name>
<dbReference type="PRINTS" id="PR01040">
    <property type="entry name" value="TRNASYNTHTYR"/>
</dbReference>
<dbReference type="GO" id="GO:0003723">
    <property type="term" value="F:RNA binding"/>
    <property type="evidence" value="ECO:0007669"/>
    <property type="project" value="UniProtKB-KW"/>
</dbReference>
<keyword evidence="4 10" id="KW-0547">Nucleotide-binding</keyword>
<evidence type="ECO:0000256" key="4">
    <source>
        <dbReference type="ARBA" id="ARBA00022741"/>
    </source>
</evidence>
<evidence type="ECO:0000256" key="7">
    <source>
        <dbReference type="ARBA" id="ARBA00022917"/>
    </source>
</evidence>
<feature type="short sequence motif" description="'HIGH' region" evidence="10">
    <location>
        <begin position="46"/>
        <end position="55"/>
    </location>
</feature>
<dbReference type="InterPro" id="IPR001412">
    <property type="entry name" value="aa-tRNA-synth_I_CS"/>
</dbReference>
<dbReference type="PANTHER" id="PTHR11766">
    <property type="entry name" value="TYROSYL-TRNA SYNTHETASE"/>
    <property type="match status" value="1"/>
</dbReference>
<dbReference type="GO" id="GO:0006437">
    <property type="term" value="P:tyrosyl-tRNA aminoacylation"/>
    <property type="evidence" value="ECO:0007669"/>
    <property type="project" value="UniProtKB-UniRule"/>
</dbReference>
<dbReference type="GO" id="GO:0005829">
    <property type="term" value="C:cytosol"/>
    <property type="evidence" value="ECO:0007669"/>
    <property type="project" value="TreeGrafter"/>
</dbReference>
<dbReference type="SUPFAM" id="SSF55174">
    <property type="entry name" value="Alpha-L RNA-binding motif"/>
    <property type="match status" value="1"/>
</dbReference>
<keyword evidence="5 10" id="KW-0067">ATP-binding</keyword>
<dbReference type="NCBIfam" id="TIGR00234">
    <property type="entry name" value="tyrS"/>
    <property type="match status" value="1"/>
</dbReference>
<feature type="binding site" evidence="10">
    <location>
        <position position="233"/>
    </location>
    <ligand>
        <name>ATP</name>
        <dbReference type="ChEBI" id="CHEBI:30616"/>
    </ligand>
</feature>
<evidence type="ECO:0000256" key="1">
    <source>
        <dbReference type="ARBA" id="ARBA00011738"/>
    </source>
</evidence>
<dbReference type="PROSITE" id="PS50889">
    <property type="entry name" value="S4"/>
    <property type="match status" value="1"/>
</dbReference>
<feature type="short sequence motif" description="'KMSKS' region" evidence="10">
    <location>
        <begin position="230"/>
        <end position="234"/>
    </location>
</feature>
<dbReference type="InterPro" id="IPR002307">
    <property type="entry name" value="Tyr-tRNA-ligase"/>
</dbReference>
<evidence type="ECO:0000256" key="6">
    <source>
        <dbReference type="ARBA" id="ARBA00022884"/>
    </source>
</evidence>
<evidence type="ECO:0000256" key="5">
    <source>
        <dbReference type="ARBA" id="ARBA00022840"/>
    </source>
</evidence>
<evidence type="ECO:0000256" key="8">
    <source>
        <dbReference type="ARBA" id="ARBA00023146"/>
    </source>
</evidence>
<dbReference type="Gene3D" id="1.10.240.10">
    <property type="entry name" value="Tyrosyl-Transfer RNA Synthetase"/>
    <property type="match status" value="1"/>
</dbReference>
<comment type="subcellular location">
    <subcellularLocation>
        <location evidence="10">Cytoplasm</location>
    </subcellularLocation>
</comment>
<evidence type="ECO:0000256" key="9">
    <source>
        <dbReference type="ARBA" id="ARBA00048248"/>
    </source>
</evidence>
<comment type="function">
    <text evidence="10">Catalyzes the attachment of tyrosine to tRNA(Tyr) in a two-step reaction: tyrosine is first activated by ATP to form Tyr-AMP and then transferred to the acceptor end of tRNA(Tyr).</text>
</comment>
<comment type="similarity">
    <text evidence="10">Belongs to the class-I aminoacyl-tRNA synthetase family. TyrS type 2 subfamily.</text>
</comment>
<evidence type="ECO:0000313" key="13">
    <source>
        <dbReference type="Proteomes" id="UP000242930"/>
    </source>
</evidence>
<dbReference type="FunFam" id="3.40.50.620:FF:000061">
    <property type="entry name" value="Tyrosine--tRNA ligase"/>
    <property type="match status" value="1"/>
</dbReference>
<dbReference type="GO" id="GO:0004831">
    <property type="term" value="F:tyrosine-tRNA ligase activity"/>
    <property type="evidence" value="ECO:0007669"/>
    <property type="project" value="UniProtKB-UniRule"/>
</dbReference>
<dbReference type="Proteomes" id="UP000242930">
    <property type="component" value="Unassembled WGS sequence"/>
</dbReference>
<evidence type="ECO:0000256" key="11">
    <source>
        <dbReference type="PROSITE-ProRule" id="PRU00182"/>
    </source>
</evidence>
<comment type="catalytic activity">
    <reaction evidence="9 10">
        <text>tRNA(Tyr) + L-tyrosine + ATP = L-tyrosyl-tRNA(Tyr) + AMP + diphosphate + H(+)</text>
        <dbReference type="Rhea" id="RHEA:10220"/>
        <dbReference type="Rhea" id="RHEA-COMP:9706"/>
        <dbReference type="Rhea" id="RHEA-COMP:9707"/>
        <dbReference type="ChEBI" id="CHEBI:15378"/>
        <dbReference type="ChEBI" id="CHEBI:30616"/>
        <dbReference type="ChEBI" id="CHEBI:33019"/>
        <dbReference type="ChEBI" id="CHEBI:58315"/>
        <dbReference type="ChEBI" id="CHEBI:78442"/>
        <dbReference type="ChEBI" id="CHEBI:78536"/>
        <dbReference type="ChEBI" id="CHEBI:456215"/>
        <dbReference type="EC" id="6.1.1.1"/>
    </reaction>
</comment>
<keyword evidence="6 11" id="KW-0694">RNA-binding</keyword>
<dbReference type="STRING" id="915471.SAMN05216201_114114"/>
<dbReference type="HAMAP" id="MF_02007">
    <property type="entry name" value="Tyr_tRNA_synth_type2"/>
    <property type="match status" value="1"/>
</dbReference>
<comment type="subunit">
    <text evidence="1 10">Homodimer.</text>
</comment>
<dbReference type="SUPFAM" id="SSF52374">
    <property type="entry name" value="Nucleotidylyl transferase"/>
    <property type="match status" value="1"/>
</dbReference>
<keyword evidence="8 10" id="KW-0030">Aminoacyl-tRNA synthetase</keyword>
<accession>A0A1H7B5W9</accession>
<dbReference type="GO" id="GO:0005524">
    <property type="term" value="F:ATP binding"/>
    <property type="evidence" value="ECO:0007669"/>
    <property type="project" value="UniProtKB-UniRule"/>
</dbReference>
<keyword evidence="3 10" id="KW-0436">Ligase</keyword>
<dbReference type="Gene3D" id="3.10.290.10">
    <property type="entry name" value="RNA-binding S4 domain"/>
    <property type="match status" value="1"/>
</dbReference>
<dbReference type="AlphaFoldDB" id="A0A1H7B5W9"/>
<organism evidence="12 13">
    <name type="scientific">Pseudomonas linyingensis</name>
    <dbReference type="NCBI Taxonomy" id="915471"/>
    <lineage>
        <taxon>Bacteria</taxon>
        <taxon>Pseudomonadati</taxon>
        <taxon>Pseudomonadota</taxon>
        <taxon>Gammaproteobacteria</taxon>
        <taxon>Pseudomonadales</taxon>
        <taxon>Pseudomonadaceae</taxon>
        <taxon>Pseudomonas</taxon>
    </lineage>
</organism>
<sequence length="403" mass="44543">MGSFMKSVEEQLALIKRGAEEILVEAELVAKLQRGQPLRIKAGFDPTAPDLHLGHTVLINKLRQFQELGHQVIFLIGDFTGMIGDPSGKNATRPPLTREQVLENAETYKAQVFKILDPAKTEVAFNSTWMDQLSPADFIRLASQYTVARMLERDDFHKRYTGNQSIAIHEFLYPLVQGYDSVALRADVELGGTDQKFNLLMGRELQRAYGQESQVILTMPLLEGVDGVKKMSKSLGNYIGIQEAPGVMYGKLVSIPDALMWRYFELLSFRPMAEIDEFRRDVERGANPRDIKIKLAEEIVARFHGEEAAAGAHRAAGNRLKDGELPEDLPEVELLSAEPMSVAAVLNKAGLTKNAATARDMLNAGSVKVDGVVVDRDFVFVPGKVYVCQAGKKAFARIAVLAG</sequence>
<dbReference type="FunFam" id="1.10.240.10:FF:000006">
    <property type="entry name" value="Tyrosine--tRNA ligase"/>
    <property type="match status" value="1"/>
</dbReference>
<keyword evidence="7 10" id="KW-0648">Protein biosynthesis</keyword>
<keyword evidence="2 10" id="KW-0963">Cytoplasm</keyword>
<dbReference type="InterPro" id="IPR002305">
    <property type="entry name" value="aa-tRNA-synth_Ic"/>
</dbReference>
<evidence type="ECO:0000313" key="12">
    <source>
        <dbReference type="EMBL" id="SEJ69852.1"/>
    </source>
</evidence>
<dbReference type="EMBL" id="FNZE01000014">
    <property type="protein sequence ID" value="SEJ69852.1"/>
    <property type="molecule type" value="Genomic_DNA"/>
</dbReference>
<protein>
    <recommendedName>
        <fullName evidence="10">Tyrosine--tRNA ligase</fullName>
        <ecNumber evidence="10">6.1.1.1</ecNumber>
    </recommendedName>
    <alternativeName>
        <fullName evidence="10">Tyrosyl-tRNA synthetase</fullName>
        <shortName evidence="10">TyrRS</shortName>
    </alternativeName>
</protein>
<reference evidence="13" key="1">
    <citation type="submission" date="2016-10" db="EMBL/GenBank/DDBJ databases">
        <authorList>
            <person name="Varghese N."/>
            <person name="Submissions S."/>
        </authorList>
    </citation>
    <scope>NUCLEOTIDE SEQUENCE [LARGE SCALE GENOMIC DNA]</scope>
    <source>
        <strain evidence="13">LMG 25967</strain>
    </source>
</reference>
<dbReference type="PANTHER" id="PTHR11766:SF1">
    <property type="entry name" value="TYROSINE--TRNA LIGASE"/>
    <property type="match status" value="1"/>
</dbReference>
<dbReference type="PROSITE" id="PS00178">
    <property type="entry name" value="AA_TRNA_LIGASE_I"/>
    <property type="match status" value="1"/>
</dbReference>
<keyword evidence="13" id="KW-1185">Reference proteome</keyword>
<evidence type="ECO:0000256" key="3">
    <source>
        <dbReference type="ARBA" id="ARBA00022598"/>
    </source>
</evidence>
<dbReference type="Gene3D" id="3.40.50.620">
    <property type="entry name" value="HUPs"/>
    <property type="match status" value="1"/>
</dbReference>
<proteinExistence type="inferred from homology"/>
<gene>
    <name evidence="10" type="primary">tyrS</name>
    <name evidence="12" type="ORF">SAMN05216201_114114</name>
</gene>
<dbReference type="EC" id="6.1.1.1" evidence="10"/>
<evidence type="ECO:0000256" key="2">
    <source>
        <dbReference type="ARBA" id="ARBA00022490"/>
    </source>
</evidence>
<dbReference type="Pfam" id="PF00579">
    <property type="entry name" value="tRNA-synt_1b"/>
    <property type="match status" value="1"/>
</dbReference>